<name>A0A4S9KE99_AURPU</name>
<dbReference type="AlphaFoldDB" id="A0A4S9KE99"/>
<dbReference type="EMBL" id="QZAO01000290">
    <property type="protein sequence ID" value="THW71293.1"/>
    <property type="molecule type" value="Genomic_DNA"/>
</dbReference>
<organism evidence="2 3">
    <name type="scientific">Aureobasidium pullulans</name>
    <name type="common">Black yeast</name>
    <name type="synonym">Pullularia pullulans</name>
    <dbReference type="NCBI Taxonomy" id="5580"/>
    <lineage>
        <taxon>Eukaryota</taxon>
        <taxon>Fungi</taxon>
        <taxon>Dikarya</taxon>
        <taxon>Ascomycota</taxon>
        <taxon>Pezizomycotina</taxon>
        <taxon>Dothideomycetes</taxon>
        <taxon>Dothideomycetidae</taxon>
        <taxon>Dothideales</taxon>
        <taxon>Saccotheciaceae</taxon>
        <taxon>Aureobasidium</taxon>
    </lineage>
</organism>
<proteinExistence type="predicted"/>
<feature type="compositionally biased region" description="Acidic residues" evidence="1">
    <location>
        <begin position="86"/>
        <end position="98"/>
    </location>
</feature>
<accession>A0A4S9KE99</accession>
<evidence type="ECO:0000256" key="1">
    <source>
        <dbReference type="SAM" id="MobiDB-lite"/>
    </source>
</evidence>
<dbReference type="Proteomes" id="UP000308802">
    <property type="component" value="Unassembled WGS sequence"/>
</dbReference>
<comment type="caution">
    <text evidence="2">The sequence shown here is derived from an EMBL/GenBank/DDBJ whole genome shotgun (WGS) entry which is preliminary data.</text>
</comment>
<reference evidence="2 3" key="1">
    <citation type="submission" date="2018-10" db="EMBL/GenBank/DDBJ databases">
        <title>Fifty Aureobasidium pullulans genomes reveal a recombining polyextremotolerant generalist.</title>
        <authorList>
            <person name="Gostincar C."/>
            <person name="Turk M."/>
            <person name="Zajc J."/>
            <person name="Gunde-Cimerman N."/>
        </authorList>
    </citation>
    <scope>NUCLEOTIDE SEQUENCE [LARGE SCALE GENOMIC DNA]</scope>
    <source>
        <strain evidence="2 3">EXF-10659</strain>
    </source>
</reference>
<protein>
    <submittedName>
        <fullName evidence="2">Uncharacterized protein</fullName>
    </submittedName>
</protein>
<feature type="region of interest" description="Disordered" evidence="1">
    <location>
        <begin position="84"/>
        <end position="106"/>
    </location>
</feature>
<evidence type="ECO:0000313" key="3">
    <source>
        <dbReference type="Proteomes" id="UP000308802"/>
    </source>
</evidence>
<gene>
    <name evidence="2" type="ORF">D6D19_07334</name>
</gene>
<evidence type="ECO:0000313" key="2">
    <source>
        <dbReference type="EMBL" id="THW71293.1"/>
    </source>
</evidence>
<sequence length="106" mass="11597">MYPGNSILRSLAGRQQGGYPYTLPPAESPIGDFASDFDQAFAIWLDDENISKAAIRRLLNDPAMGPITGLLSWSSVGQMKEKLEGFETDEDVDEDGDGNGDVSNRW</sequence>